<dbReference type="GO" id="GO:0004382">
    <property type="term" value="F:GDP phosphatase activity"/>
    <property type="evidence" value="ECO:0007669"/>
    <property type="project" value="TreeGrafter"/>
</dbReference>
<dbReference type="Gene3D" id="3.30.420.40">
    <property type="match status" value="1"/>
</dbReference>
<keyword evidence="4" id="KW-0067">ATP-binding</keyword>
<evidence type="ECO:0000313" key="6">
    <source>
        <dbReference type="EMBL" id="SPO02643.1"/>
    </source>
</evidence>
<feature type="active site" description="Proton acceptor" evidence="3">
    <location>
        <position position="143"/>
    </location>
</feature>
<dbReference type="AlphaFoldDB" id="A0AAE8MZP5"/>
<name>A0AAE8MZP5_9PEZI</name>
<dbReference type="EMBL" id="ONZQ02000007">
    <property type="protein sequence ID" value="SPO02643.1"/>
    <property type="molecule type" value="Genomic_DNA"/>
</dbReference>
<feature type="binding site" evidence="4">
    <location>
        <begin position="180"/>
        <end position="184"/>
    </location>
    <ligand>
        <name>ATP</name>
        <dbReference type="ChEBI" id="CHEBI:30616"/>
    </ligand>
</feature>
<evidence type="ECO:0000256" key="2">
    <source>
        <dbReference type="ARBA" id="ARBA00022801"/>
    </source>
</evidence>
<comment type="similarity">
    <text evidence="1 5">Belongs to the GDA1/CD39 NTPase family.</text>
</comment>
<evidence type="ECO:0000256" key="4">
    <source>
        <dbReference type="PIRSR" id="PIRSR600407-2"/>
    </source>
</evidence>
<dbReference type="GO" id="GO:0006256">
    <property type="term" value="P:UDP catabolic process"/>
    <property type="evidence" value="ECO:0007669"/>
    <property type="project" value="TreeGrafter"/>
</dbReference>
<evidence type="ECO:0000256" key="1">
    <source>
        <dbReference type="ARBA" id="ARBA00009283"/>
    </source>
</evidence>
<dbReference type="GO" id="GO:0016020">
    <property type="term" value="C:membrane"/>
    <property type="evidence" value="ECO:0007669"/>
    <property type="project" value="TreeGrafter"/>
</dbReference>
<dbReference type="PANTHER" id="PTHR11782">
    <property type="entry name" value="ADENOSINE/GUANOSINE DIPHOSPHATASE"/>
    <property type="match status" value="1"/>
</dbReference>
<evidence type="ECO:0000256" key="3">
    <source>
        <dbReference type="PIRSR" id="PIRSR600407-1"/>
    </source>
</evidence>
<sequence>MGRDWQWGVIFDAGSSGTRAHIYKWTNESTVPHDHSTKDLASLPKLKLAKVEKTRPGISELADHPTDVGDYLQPLIDAAMAEIPAKKIPDTPIFVMATAGMRLVPEAPRAALLQQTCEYLRQNTRFHLPDCERHIRVIPGETEGLYGWLAANYLLGGFDQATDADDGARQDTYGFLDMGGASTQIVFAPNATEAAVHWDNLKLVRLRNVGGAASEYKVFSDSFLGFGANVARQRYVEALEDRYSTNGTDVLPDPCMPKGLRTTFTGDLVALDAIPPGEHTLVGTGDFEECLNQTYPLLRKDALCEDSPCLFNGQHAPAIDFDVTRFVGVSEYWHVTHGVFSSPGDKPYDLASYKENVDHFCGQDWAEIQRGILPRKKDSARKLQDAQDACFKASWMINVLYKGIGVPMTLSDTSRPDALNETAQDAQEGNLDAFMPINKIHGTEFSWTLGAMLLYVSGQILPTDASLPVGIGSNVAGIAADFERWGPSQWTTPVDGADTISEKAARAGPRLVVMALALEVWPHVASASTLEW</sequence>
<proteinExistence type="inferred from homology"/>
<accession>A0AAE8MZP5</accession>
<dbReference type="GO" id="GO:0046036">
    <property type="term" value="P:CTP metabolic process"/>
    <property type="evidence" value="ECO:0007669"/>
    <property type="project" value="TreeGrafter"/>
</dbReference>
<dbReference type="Gene3D" id="3.30.420.150">
    <property type="entry name" value="Exopolyphosphatase. Domain 2"/>
    <property type="match status" value="1"/>
</dbReference>
<protein>
    <submittedName>
        <fullName evidence="6">Related to apyrase (NDPase/NTPase)</fullName>
    </submittedName>
</protein>
<keyword evidence="4" id="KW-0547">Nucleotide-binding</keyword>
<dbReference type="GO" id="GO:0005524">
    <property type="term" value="F:ATP binding"/>
    <property type="evidence" value="ECO:0007669"/>
    <property type="project" value="UniProtKB-KW"/>
</dbReference>
<evidence type="ECO:0000256" key="5">
    <source>
        <dbReference type="RuleBase" id="RU003833"/>
    </source>
</evidence>
<dbReference type="Pfam" id="PF01150">
    <property type="entry name" value="GDA1_CD39"/>
    <property type="match status" value="1"/>
</dbReference>
<dbReference type="GO" id="GO:0045134">
    <property type="term" value="F:UDP phosphatase activity"/>
    <property type="evidence" value="ECO:0007669"/>
    <property type="project" value="TreeGrafter"/>
</dbReference>
<dbReference type="GO" id="GO:0017111">
    <property type="term" value="F:ribonucleoside triphosphate phosphatase activity"/>
    <property type="evidence" value="ECO:0007669"/>
    <property type="project" value="TreeGrafter"/>
</dbReference>
<gene>
    <name evidence="6" type="ORF">DNG_05316</name>
</gene>
<dbReference type="PROSITE" id="PS01238">
    <property type="entry name" value="GDA1_CD39_NTPASE"/>
    <property type="match status" value="1"/>
</dbReference>
<dbReference type="InterPro" id="IPR000407">
    <property type="entry name" value="GDA1_CD39_NTPase"/>
</dbReference>
<keyword evidence="7" id="KW-1185">Reference proteome</keyword>
<keyword evidence="2 5" id="KW-0378">Hydrolase</keyword>
<reference evidence="6" key="1">
    <citation type="submission" date="2018-03" db="EMBL/GenBank/DDBJ databases">
        <authorList>
            <person name="Guldener U."/>
        </authorList>
    </citation>
    <scope>NUCLEOTIDE SEQUENCE</scope>
</reference>
<evidence type="ECO:0000313" key="7">
    <source>
        <dbReference type="Proteomes" id="UP001187682"/>
    </source>
</evidence>
<organism evidence="6 7">
    <name type="scientific">Cephalotrichum gorgonifer</name>
    <dbReference type="NCBI Taxonomy" id="2041049"/>
    <lineage>
        <taxon>Eukaryota</taxon>
        <taxon>Fungi</taxon>
        <taxon>Dikarya</taxon>
        <taxon>Ascomycota</taxon>
        <taxon>Pezizomycotina</taxon>
        <taxon>Sordariomycetes</taxon>
        <taxon>Hypocreomycetidae</taxon>
        <taxon>Microascales</taxon>
        <taxon>Microascaceae</taxon>
        <taxon>Cephalotrichum</taxon>
    </lineage>
</organism>
<dbReference type="PANTHER" id="PTHR11782:SF121">
    <property type="entry name" value="NUCLEOSIDE-DIPHOSPHATASE MIG-23"/>
    <property type="match status" value="1"/>
</dbReference>
<dbReference type="GO" id="GO:0005794">
    <property type="term" value="C:Golgi apparatus"/>
    <property type="evidence" value="ECO:0007669"/>
    <property type="project" value="TreeGrafter"/>
</dbReference>
<comment type="caution">
    <text evidence="6">The sequence shown here is derived from an EMBL/GenBank/DDBJ whole genome shotgun (WGS) entry which is preliminary data.</text>
</comment>
<dbReference type="Proteomes" id="UP001187682">
    <property type="component" value="Unassembled WGS sequence"/>
</dbReference>